<dbReference type="Gene3D" id="3.10.290.10">
    <property type="entry name" value="RNA-binding S4 domain"/>
    <property type="match status" value="1"/>
</dbReference>
<dbReference type="OrthoDB" id="9807829at2"/>
<dbReference type="InterPro" id="IPR036986">
    <property type="entry name" value="S4_RNA-bd_sf"/>
</dbReference>
<dbReference type="EMBL" id="CP002776">
    <property type="protein sequence ID" value="AEG31918.1"/>
    <property type="molecule type" value="Genomic_DNA"/>
</dbReference>
<dbReference type="HOGENOM" id="CLU_016902_1_1_6"/>
<dbReference type="Gene3D" id="3.30.2350.10">
    <property type="entry name" value="Pseudouridine synthase"/>
    <property type="match status" value="1"/>
</dbReference>
<evidence type="ECO:0000256" key="4">
    <source>
        <dbReference type="ARBA" id="ARBA00022552"/>
    </source>
</evidence>
<dbReference type="Pfam" id="PF01479">
    <property type="entry name" value="S4"/>
    <property type="match status" value="1"/>
</dbReference>
<dbReference type="CDD" id="cd02869">
    <property type="entry name" value="PseudoU_synth_RluA_like"/>
    <property type="match status" value="1"/>
</dbReference>
<dbReference type="CDD" id="cd00165">
    <property type="entry name" value="S4"/>
    <property type="match status" value="1"/>
</dbReference>
<dbReference type="eggNOG" id="COG0564">
    <property type="taxonomic scope" value="Bacteria"/>
</dbReference>
<dbReference type="AlphaFoldDB" id="F6D8R7"/>
<organism evidence="11 12">
    <name type="scientific">Thiomicrospira cyclica (strain DSM 14477 / JCM 11371 / ALM1)</name>
    <name type="common">Thioalkalimicrobium cyclicum</name>
    <dbReference type="NCBI Taxonomy" id="717773"/>
    <lineage>
        <taxon>Bacteria</taxon>
        <taxon>Pseudomonadati</taxon>
        <taxon>Pseudomonadota</taxon>
        <taxon>Gammaproteobacteria</taxon>
        <taxon>Thiotrichales</taxon>
        <taxon>Piscirickettsiaceae</taxon>
        <taxon>Thiomicrospira</taxon>
    </lineage>
</organism>
<comment type="function">
    <text evidence="2">Responsible for synthesis of pseudouridine from uracil at positions 955, 2504 and 2580 in 23S ribosomal RNA.</text>
</comment>
<dbReference type="PROSITE" id="PS50889">
    <property type="entry name" value="S4"/>
    <property type="match status" value="1"/>
</dbReference>
<comment type="catalytic activity">
    <reaction evidence="9">
        <text>a uridine in RNA = a pseudouridine in RNA</text>
        <dbReference type="Rhea" id="RHEA:48348"/>
        <dbReference type="Rhea" id="RHEA-COMP:12068"/>
        <dbReference type="Rhea" id="RHEA-COMP:12069"/>
        <dbReference type="ChEBI" id="CHEBI:65314"/>
        <dbReference type="ChEBI" id="CHEBI:65315"/>
    </reaction>
</comment>
<dbReference type="GO" id="GO:0000455">
    <property type="term" value="P:enzyme-directed rRNA pseudouridine synthesis"/>
    <property type="evidence" value="ECO:0007669"/>
    <property type="project" value="TreeGrafter"/>
</dbReference>
<evidence type="ECO:0000313" key="12">
    <source>
        <dbReference type="Proteomes" id="UP000009232"/>
    </source>
</evidence>
<dbReference type="SUPFAM" id="SSF55174">
    <property type="entry name" value="Alpha-L RNA-binding motif"/>
    <property type="match status" value="1"/>
</dbReference>
<comment type="catalytic activity">
    <reaction evidence="1">
        <text>uridine(955/2504/2580) in 23S rRNA = pseudouridine(955/2504/2580) in 23S rRNA</text>
        <dbReference type="Rhea" id="RHEA:42528"/>
        <dbReference type="Rhea" id="RHEA-COMP:10099"/>
        <dbReference type="Rhea" id="RHEA-COMP:10100"/>
        <dbReference type="ChEBI" id="CHEBI:65314"/>
        <dbReference type="ChEBI" id="CHEBI:65315"/>
        <dbReference type="EC" id="5.4.99.24"/>
    </reaction>
</comment>
<dbReference type="InterPro" id="IPR002942">
    <property type="entry name" value="S4_RNA-bd"/>
</dbReference>
<evidence type="ECO:0000256" key="6">
    <source>
        <dbReference type="ARBA" id="ARBA00023235"/>
    </source>
</evidence>
<dbReference type="SMART" id="SM00363">
    <property type="entry name" value="S4"/>
    <property type="match status" value="1"/>
</dbReference>
<evidence type="ECO:0000256" key="3">
    <source>
        <dbReference type="ARBA" id="ARBA00010876"/>
    </source>
</evidence>
<evidence type="ECO:0000256" key="5">
    <source>
        <dbReference type="ARBA" id="ARBA00022884"/>
    </source>
</evidence>
<feature type="domain" description="RNA-binding S4" evidence="10">
    <location>
        <begin position="20"/>
        <end position="77"/>
    </location>
</feature>
<dbReference type="InterPro" id="IPR050188">
    <property type="entry name" value="RluA_PseudoU_synthase"/>
</dbReference>
<dbReference type="InterPro" id="IPR006224">
    <property type="entry name" value="PsdUridine_synth_RluA-like_CS"/>
</dbReference>
<keyword evidence="6 9" id="KW-0413">Isomerase</keyword>
<dbReference type="PANTHER" id="PTHR21600">
    <property type="entry name" value="MITOCHONDRIAL RNA PSEUDOURIDINE SYNTHASE"/>
    <property type="match status" value="1"/>
</dbReference>
<dbReference type="STRING" id="717773.Thicy_1151"/>
<name>F6D8R7_THICA</name>
<accession>F6D8R7</accession>
<evidence type="ECO:0000256" key="9">
    <source>
        <dbReference type="RuleBase" id="RU362028"/>
    </source>
</evidence>
<keyword evidence="4" id="KW-0698">rRNA processing</keyword>
<proteinExistence type="inferred from homology"/>
<dbReference type="RefSeq" id="WP_013835694.1">
    <property type="nucleotide sequence ID" value="NC_015581.1"/>
</dbReference>
<dbReference type="NCBIfam" id="TIGR00005">
    <property type="entry name" value="rluA_subfam"/>
    <property type="match status" value="1"/>
</dbReference>
<evidence type="ECO:0000256" key="1">
    <source>
        <dbReference type="ARBA" id="ARBA00000381"/>
    </source>
</evidence>
<dbReference type="GO" id="GO:0160141">
    <property type="term" value="F:23S rRNA pseudouridine(955/2504/2580) synthase activity"/>
    <property type="evidence" value="ECO:0007669"/>
    <property type="project" value="UniProtKB-EC"/>
</dbReference>
<reference evidence="11 12" key="1">
    <citation type="submission" date="2011-05" db="EMBL/GenBank/DDBJ databases">
        <title>Complete sequence of Thioalkalimicrobium cyclicum ALM1.</title>
        <authorList>
            <consortium name="US DOE Joint Genome Institute"/>
            <person name="Lucas S."/>
            <person name="Han J."/>
            <person name="Lapidus A."/>
            <person name="Cheng J.-F."/>
            <person name="Goodwin L."/>
            <person name="Pitluck S."/>
            <person name="Peters L."/>
            <person name="Mikhailova N."/>
            <person name="Davenport K."/>
            <person name="Han C."/>
            <person name="Tapia R."/>
            <person name="Land M."/>
            <person name="Hauser L."/>
            <person name="Kyrpides N."/>
            <person name="Ivanova N."/>
            <person name="Pagani I."/>
            <person name="Kappler U."/>
            <person name="Woyke T."/>
        </authorList>
    </citation>
    <scope>NUCLEOTIDE SEQUENCE [LARGE SCALE GENOMIC DNA]</scope>
    <source>
        <strain evidence="12">DSM 14477 / JCM 11371 / ALM1</strain>
    </source>
</reference>
<dbReference type="Pfam" id="PF00849">
    <property type="entry name" value="PseudoU_synth_2"/>
    <property type="match status" value="1"/>
</dbReference>
<protein>
    <recommendedName>
        <fullName evidence="9">Pseudouridine synthase</fullName>
        <ecNumber evidence="9">5.4.99.-</ecNumber>
    </recommendedName>
</protein>
<evidence type="ECO:0000259" key="10">
    <source>
        <dbReference type="SMART" id="SM00363"/>
    </source>
</evidence>
<feature type="active site" evidence="7">
    <location>
        <position position="143"/>
    </location>
</feature>
<dbReference type="EC" id="5.4.99.-" evidence="9"/>
<sequence>MVGAVAEVRFIHVDAEDAGQRLDNFLLKHLRKVPRPLIYRIVRKGEVRVNKGRAQVSQRLKAGDVVRIPPVKLPDSPERVTPPASQVPRIEQAILFEDDDLIVINKPSGMAVHGGSGVSWGLIELVRNARPLAKRVELVHRLDRDTSGAIILAKKMSVLRDLHQQIREHQVTKLYWTLVKGRWPKALMKVEHPLRKFTLPSGERRVEVHPAGKPSLSFVRLLVDLGQASLIEVKLATGRTHQIRVHCAANGHPIAGDDKYGDAEFDQWQARQGMHSLALHARMVAFKHPKTGEQVKIFAPLYPDFDKLLRHHQLSQKEIS</sequence>
<keyword evidence="5 8" id="KW-0694">RNA-binding</keyword>
<evidence type="ECO:0000256" key="2">
    <source>
        <dbReference type="ARBA" id="ARBA00002876"/>
    </source>
</evidence>
<dbReference type="SUPFAM" id="SSF55120">
    <property type="entry name" value="Pseudouridine synthase"/>
    <property type="match status" value="1"/>
</dbReference>
<dbReference type="InterPro" id="IPR020103">
    <property type="entry name" value="PsdUridine_synth_cat_dom_sf"/>
</dbReference>
<comment type="similarity">
    <text evidence="3 9">Belongs to the pseudouridine synthase RluA family.</text>
</comment>
<dbReference type="KEGG" id="tcy:Thicy_1151"/>
<evidence type="ECO:0000313" key="11">
    <source>
        <dbReference type="EMBL" id="AEG31918.1"/>
    </source>
</evidence>
<dbReference type="InterPro" id="IPR006145">
    <property type="entry name" value="PsdUridine_synth_RsuA/RluA"/>
</dbReference>
<evidence type="ECO:0000256" key="8">
    <source>
        <dbReference type="PROSITE-ProRule" id="PRU00182"/>
    </source>
</evidence>
<keyword evidence="12" id="KW-1185">Reference proteome</keyword>
<gene>
    <name evidence="11" type="ordered locus">Thicy_1151</name>
</gene>
<dbReference type="Proteomes" id="UP000009232">
    <property type="component" value="Chromosome"/>
</dbReference>
<evidence type="ECO:0000256" key="7">
    <source>
        <dbReference type="PIRSR" id="PIRSR606225-1"/>
    </source>
</evidence>
<dbReference type="PANTHER" id="PTHR21600:SF92">
    <property type="entry name" value="RIBOSOMAL LARGE SUBUNIT PSEUDOURIDINE SYNTHASE C"/>
    <property type="match status" value="1"/>
</dbReference>
<dbReference type="InterPro" id="IPR006225">
    <property type="entry name" value="PsdUridine_synth_RluC/D"/>
</dbReference>
<dbReference type="PROSITE" id="PS01129">
    <property type="entry name" value="PSI_RLU"/>
    <property type="match status" value="1"/>
</dbReference>
<dbReference type="GO" id="GO:0003723">
    <property type="term" value="F:RNA binding"/>
    <property type="evidence" value="ECO:0007669"/>
    <property type="project" value="UniProtKB-KW"/>
</dbReference>